<gene>
    <name evidence="15" type="ORF">FA09DRAFT_358662</name>
</gene>
<dbReference type="GO" id="GO:0016787">
    <property type="term" value="F:hydrolase activity"/>
    <property type="evidence" value="ECO:0007669"/>
    <property type="project" value="UniProtKB-KW"/>
</dbReference>
<accession>A0A316ZFU3</accession>
<dbReference type="Gene3D" id="3.40.50.620">
    <property type="entry name" value="HUPs"/>
    <property type="match status" value="1"/>
</dbReference>
<keyword evidence="3" id="KW-0285">Flavoprotein</keyword>
<reference evidence="15 16" key="1">
    <citation type="journal article" date="2018" name="Mol. Biol. Evol.">
        <title>Broad Genomic Sampling Reveals a Smut Pathogenic Ancestry of the Fungal Clade Ustilaginomycotina.</title>
        <authorList>
            <person name="Kijpornyongpan T."/>
            <person name="Mondo S.J."/>
            <person name="Barry K."/>
            <person name="Sandor L."/>
            <person name="Lee J."/>
            <person name="Lipzen A."/>
            <person name="Pangilinan J."/>
            <person name="LaButti K."/>
            <person name="Hainaut M."/>
            <person name="Henrissat B."/>
            <person name="Grigoriev I.V."/>
            <person name="Spatafora J.W."/>
            <person name="Aime M.C."/>
        </authorList>
    </citation>
    <scope>NUCLEOTIDE SEQUENCE [LARGE SCALE GENOMIC DNA]</scope>
    <source>
        <strain evidence="15 16">MCA 4186</strain>
    </source>
</reference>
<evidence type="ECO:0000313" key="16">
    <source>
        <dbReference type="Proteomes" id="UP000245946"/>
    </source>
</evidence>
<evidence type="ECO:0000256" key="7">
    <source>
        <dbReference type="ARBA" id="ARBA00022741"/>
    </source>
</evidence>
<dbReference type="EC" id="2.7.7.2" evidence="2"/>
<sequence length="317" mass="33990">MSDASASSAAAAPSASWLASLDAVYALFEDPALRAQHAHLAQRTEEAVRLCEEVVRDVGLEALAISYNGGKDCNVLVHLLAAVLQRLSSPASSSSLPRLPALYVACAAPFAEVERFVAASVARYNLELRRVRSDMKGGLQEYMRMRAEHMGRPCSTVFVGQRRTDPGGASLKPRDPTDPSWPTLERIHPILDWSYADVWAFLRCPVFGDEALRMSAAQRDETATAQAPGVPYCVLYDQGYTSLGSTFNTLPNPVLRLDDADAGAPRHAAAAAAAAPPSALATRAAAWRPAYMLQDERLERAGRVGSSPAREGQGQAG</sequence>
<evidence type="ECO:0000313" key="15">
    <source>
        <dbReference type="EMBL" id="PWO00611.1"/>
    </source>
</evidence>
<dbReference type="InterPro" id="IPR014729">
    <property type="entry name" value="Rossmann-like_a/b/a_fold"/>
</dbReference>
<dbReference type="Proteomes" id="UP000245946">
    <property type="component" value="Unassembled WGS sequence"/>
</dbReference>
<dbReference type="RefSeq" id="XP_025600889.1">
    <property type="nucleotide sequence ID" value="XM_025744992.1"/>
</dbReference>
<dbReference type="SUPFAM" id="SSF52402">
    <property type="entry name" value="Adenine nucleotide alpha hydrolases-like"/>
    <property type="match status" value="1"/>
</dbReference>
<dbReference type="PANTHER" id="PTHR23293:SF9">
    <property type="entry name" value="FAD SYNTHASE"/>
    <property type="match status" value="1"/>
</dbReference>
<keyword evidence="7" id="KW-0547">Nucleotide-binding</keyword>
<evidence type="ECO:0000256" key="2">
    <source>
        <dbReference type="ARBA" id="ARBA00012393"/>
    </source>
</evidence>
<dbReference type="AlphaFoldDB" id="A0A316ZFU3"/>
<name>A0A316ZFU3_9BASI</name>
<keyword evidence="16" id="KW-1185">Reference proteome</keyword>
<dbReference type="EMBL" id="KZ819285">
    <property type="protein sequence ID" value="PWO00611.1"/>
    <property type="molecule type" value="Genomic_DNA"/>
</dbReference>
<evidence type="ECO:0000256" key="13">
    <source>
        <dbReference type="SAM" id="MobiDB-lite"/>
    </source>
</evidence>
<keyword evidence="5" id="KW-0808">Transferase</keyword>
<comment type="pathway">
    <text evidence="1">Cofactor biosynthesis; FAD biosynthesis; FAD from FMN: step 1/1.</text>
</comment>
<keyword evidence="4" id="KW-0288">FMN</keyword>
<dbReference type="OrthoDB" id="270728at2759"/>
<dbReference type="GeneID" id="37272536"/>
<evidence type="ECO:0000256" key="1">
    <source>
        <dbReference type="ARBA" id="ARBA00004726"/>
    </source>
</evidence>
<evidence type="ECO:0000259" key="14">
    <source>
        <dbReference type="Pfam" id="PF01507"/>
    </source>
</evidence>
<dbReference type="Pfam" id="PF01507">
    <property type="entry name" value="PAPS_reduct"/>
    <property type="match status" value="1"/>
</dbReference>
<evidence type="ECO:0000256" key="10">
    <source>
        <dbReference type="ARBA" id="ARBA00031145"/>
    </source>
</evidence>
<keyword evidence="9" id="KW-0067">ATP-binding</keyword>
<evidence type="ECO:0000256" key="11">
    <source>
        <dbReference type="ARBA" id="ARBA00031871"/>
    </source>
</evidence>
<dbReference type="STRING" id="58919.A0A316ZFU3"/>
<evidence type="ECO:0000256" key="9">
    <source>
        <dbReference type="ARBA" id="ARBA00022840"/>
    </source>
</evidence>
<dbReference type="PANTHER" id="PTHR23293">
    <property type="entry name" value="FAD SYNTHETASE-RELATED FMN ADENYLYLTRANSFERASE"/>
    <property type="match status" value="1"/>
</dbReference>
<comment type="catalytic activity">
    <reaction evidence="12">
        <text>FMN + ATP + H(+) = FAD + diphosphate</text>
        <dbReference type="Rhea" id="RHEA:17237"/>
        <dbReference type="ChEBI" id="CHEBI:15378"/>
        <dbReference type="ChEBI" id="CHEBI:30616"/>
        <dbReference type="ChEBI" id="CHEBI:33019"/>
        <dbReference type="ChEBI" id="CHEBI:57692"/>
        <dbReference type="ChEBI" id="CHEBI:58210"/>
        <dbReference type="EC" id="2.7.7.2"/>
    </reaction>
</comment>
<proteinExistence type="predicted"/>
<dbReference type="GO" id="GO:0006747">
    <property type="term" value="P:FAD biosynthetic process"/>
    <property type="evidence" value="ECO:0007669"/>
    <property type="project" value="TreeGrafter"/>
</dbReference>
<dbReference type="CDD" id="cd23948">
    <property type="entry name" value="FAD_synthase"/>
    <property type="match status" value="1"/>
</dbReference>
<evidence type="ECO:0000256" key="12">
    <source>
        <dbReference type="ARBA" id="ARBA00049494"/>
    </source>
</evidence>
<keyword evidence="6" id="KW-0548">Nucleotidyltransferase</keyword>
<keyword evidence="15" id="KW-0378">Hydrolase</keyword>
<evidence type="ECO:0000256" key="8">
    <source>
        <dbReference type="ARBA" id="ARBA00022827"/>
    </source>
</evidence>
<evidence type="ECO:0000256" key="4">
    <source>
        <dbReference type="ARBA" id="ARBA00022643"/>
    </source>
</evidence>
<protein>
    <recommendedName>
        <fullName evidence="2">FAD synthase</fullName>
        <ecNumber evidence="2">2.7.7.2</ecNumber>
    </recommendedName>
    <alternativeName>
        <fullName evidence="10">FAD pyrophosphorylase</fullName>
    </alternativeName>
    <alternativeName>
        <fullName evidence="11">FMN adenylyltransferase</fullName>
    </alternativeName>
</protein>
<dbReference type="InterPro" id="IPR002500">
    <property type="entry name" value="PAPS_reduct_dom"/>
</dbReference>
<organism evidence="15 16">
    <name type="scientific">Tilletiopsis washingtonensis</name>
    <dbReference type="NCBI Taxonomy" id="58919"/>
    <lineage>
        <taxon>Eukaryota</taxon>
        <taxon>Fungi</taxon>
        <taxon>Dikarya</taxon>
        <taxon>Basidiomycota</taxon>
        <taxon>Ustilaginomycotina</taxon>
        <taxon>Exobasidiomycetes</taxon>
        <taxon>Entylomatales</taxon>
        <taxon>Entylomatales incertae sedis</taxon>
        <taxon>Tilletiopsis</taxon>
    </lineage>
</organism>
<evidence type="ECO:0000256" key="6">
    <source>
        <dbReference type="ARBA" id="ARBA00022695"/>
    </source>
</evidence>
<dbReference type="GO" id="GO:0003919">
    <property type="term" value="F:FMN adenylyltransferase activity"/>
    <property type="evidence" value="ECO:0007669"/>
    <property type="project" value="UniProtKB-EC"/>
</dbReference>
<feature type="domain" description="Phosphoadenosine phosphosulphate reductase" evidence="14">
    <location>
        <begin position="63"/>
        <end position="203"/>
    </location>
</feature>
<dbReference type="GO" id="GO:0005524">
    <property type="term" value="F:ATP binding"/>
    <property type="evidence" value="ECO:0007669"/>
    <property type="project" value="UniProtKB-KW"/>
</dbReference>
<keyword evidence="8" id="KW-0274">FAD</keyword>
<evidence type="ECO:0000256" key="3">
    <source>
        <dbReference type="ARBA" id="ARBA00022630"/>
    </source>
</evidence>
<evidence type="ECO:0000256" key="5">
    <source>
        <dbReference type="ARBA" id="ARBA00022679"/>
    </source>
</evidence>
<feature type="region of interest" description="Disordered" evidence="13">
    <location>
        <begin position="298"/>
        <end position="317"/>
    </location>
</feature>